<dbReference type="PANTHER" id="PTHR12929">
    <property type="entry name" value="SOLUTE CARRIER FAMILY 52"/>
    <property type="match status" value="1"/>
</dbReference>
<feature type="transmembrane region" description="Helical" evidence="9">
    <location>
        <begin position="217"/>
        <end position="236"/>
    </location>
</feature>
<name>A0A9J6DZZ0_RHIMP</name>
<evidence type="ECO:0000256" key="1">
    <source>
        <dbReference type="ARBA" id="ARBA00000215"/>
    </source>
</evidence>
<gene>
    <name evidence="10" type="ORF">HPB51_007080</name>
</gene>
<feature type="transmembrane region" description="Helical" evidence="9">
    <location>
        <begin position="120"/>
        <end position="143"/>
    </location>
</feature>
<dbReference type="Pfam" id="PF06237">
    <property type="entry name" value="SLC52_ribofla_tr"/>
    <property type="match status" value="1"/>
</dbReference>
<comment type="subcellular location">
    <subcellularLocation>
        <location evidence="2 9">Cell membrane</location>
        <topology evidence="2 9">Multi-pass membrane protein</topology>
    </subcellularLocation>
</comment>
<feature type="transmembrane region" description="Helical" evidence="9">
    <location>
        <begin position="155"/>
        <end position="175"/>
    </location>
</feature>
<dbReference type="EMBL" id="JABSTU010000006">
    <property type="protein sequence ID" value="KAH8027530.1"/>
    <property type="molecule type" value="Genomic_DNA"/>
</dbReference>
<organism evidence="10 11">
    <name type="scientific">Rhipicephalus microplus</name>
    <name type="common">Cattle tick</name>
    <name type="synonym">Boophilus microplus</name>
    <dbReference type="NCBI Taxonomy" id="6941"/>
    <lineage>
        <taxon>Eukaryota</taxon>
        <taxon>Metazoa</taxon>
        <taxon>Ecdysozoa</taxon>
        <taxon>Arthropoda</taxon>
        <taxon>Chelicerata</taxon>
        <taxon>Arachnida</taxon>
        <taxon>Acari</taxon>
        <taxon>Parasitiformes</taxon>
        <taxon>Ixodida</taxon>
        <taxon>Ixodoidea</taxon>
        <taxon>Ixodidae</taxon>
        <taxon>Rhipicephalinae</taxon>
        <taxon>Rhipicephalus</taxon>
        <taxon>Boophilus</taxon>
    </lineage>
</organism>
<keyword evidence="11" id="KW-1185">Reference proteome</keyword>
<evidence type="ECO:0000256" key="8">
    <source>
        <dbReference type="ARBA" id="ARBA00023136"/>
    </source>
</evidence>
<evidence type="ECO:0000256" key="2">
    <source>
        <dbReference type="ARBA" id="ARBA00004651"/>
    </source>
</evidence>
<comment type="caution">
    <text evidence="9">Lacks conserved residue(s) required for the propagation of feature annotation.</text>
</comment>
<feature type="transmembrane region" description="Helical" evidence="9">
    <location>
        <begin position="14"/>
        <end position="35"/>
    </location>
</feature>
<dbReference type="GO" id="GO:0005886">
    <property type="term" value="C:plasma membrane"/>
    <property type="evidence" value="ECO:0007669"/>
    <property type="project" value="UniProtKB-SubCell"/>
</dbReference>
<evidence type="ECO:0000256" key="7">
    <source>
        <dbReference type="ARBA" id="ARBA00022989"/>
    </source>
</evidence>
<evidence type="ECO:0000256" key="6">
    <source>
        <dbReference type="ARBA" id="ARBA00022692"/>
    </source>
</evidence>
<dbReference type="AlphaFoldDB" id="A0A9J6DZZ0"/>
<dbReference type="VEuPathDB" id="VectorBase:LOC119167575"/>
<evidence type="ECO:0000256" key="9">
    <source>
        <dbReference type="RuleBase" id="RU368035"/>
    </source>
</evidence>
<dbReference type="GO" id="GO:0032217">
    <property type="term" value="F:riboflavin transmembrane transporter activity"/>
    <property type="evidence" value="ECO:0007669"/>
    <property type="project" value="UniProtKB-UniRule"/>
</dbReference>
<keyword evidence="8 9" id="KW-0472">Membrane</keyword>
<keyword evidence="6 9" id="KW-0812">Transmembrane</keyword>
<feature type="transmembrane region" description="Helical" evidence="9">
    <location>
        <begin position="91"/>
        <end position="114"/>
    </location>
</feature>
<dbReference type="PANTHER" id="PTHR12929:SF10">
    <property type="entry name" value="RIBOFLAVIN TRANSPORTER"/>
    <property type="match status" value="1"/>
</dbReference>
<comment type="function">
    <text evidence="9">Plasma membrane transporter mediating the uptake by cells of the water soluble vitamin B2/riboflavin that plays a key role in biochemical oxidation-reduction reactions of the carbohydrate, lipid, and amino acid metabolism.</text>
</comment>
<feature type="transmembrane region" description="Helical" evidence="9">
    <location>
        <begin position="47"/>
        <end position="70"/>
    </location>
</feature>
<feature type="transmembrane region" description="Helical" evidence="9">
    <location>
        <begin position="342"/>
        <end position="365"/>
    </location>
</feature>
<reference evidence="10" key="2">
    <citation type="submission" date="2021-09" db="EMBL/GenBank/DDBJ databases">
        <authorList>
            <person name="Jia N."/>
            <person name="Wang J."/>
            <person name="Shi W."/>
            <person name="Du L."/>
            <person name="Sun Y."/>
            <person name="Zhan W."/>
            <person name="Jiang J."/>
            <person name="Wang Q."/>
            <person name="Zhang B."/>
            <person name="Ji P."/>
            <person name="Sakyi L.B."/>
            <person name="Cui X."/>
            <person name="Yuan T."/>
            <person name="Jiang B."/>
            <person name="Yang W."/>
            <person name="Lam T.T.-Y."/>
            <person name="Chang Q."/>
            <person name="Ding S."/>
            <person name="Wang X."/>
            <person name="Zhu J."/>
            <person name="Ruan X."/>
            <person name="Zhao L."/>
            <person name="Wei J."/>
            <person name="Que T."/>
            <person name="Du C."/>
            <person name="Cheng J."/>
            <person name="Dai P."/>
            <person name="Han X."/>
            <person name="Huang E."/>
            <person name="Gao Y."/>
            <person name="Liu J."/>
            <person name="Shao H."/>
            <person name="Ye R."/>
            <person name="Li L."/>
            <person name="Wei W."/>
            <person name="Wang X."/>
            <person name="Wang C."/>
            <person name="Huo Q."/>
            <person name="Li W."/>
            <person name="Guo W."/>
            <person name="Chen H."/>
            <person name="Chen S."/>
            <person name="Zhou L."/>
            <person name="Zhou L."/>
            <person name="Ni X."/>
            <person name="Tian J."/>
            <person name="Zhou Y."/>
            <person name="Sheng Y."/>
            <person name="Liu T."/>
            <person name="Pan Y."/>
            <person name="Xia L."/>
            <person name="Li J."/>
            <person name="Zhao F."/>
            <person name="Cao W."/>
        </authorList>
    </citation>
    <scope>NUCLEOTIDE SEQUENCE</scope>
    <source>
        <strain evidence="10">Rmic-2018</strain>
        <tissue evidence="10">Larvae</tissue>
    </source>
</reference>
<proteinExistence type="inferred from homology"/>
<sequence>MAEWWSFTSDRRPLVDLLCMLYGLSSWLAITGLWMELPLLVHALPEGWALSASLSLAIQLGNVGPLLYGLGRFLRTRAFTGPRALSVANHVQLCIGLAACVVLICAWKVTAFVLHRETSLVLLFAAFALSIVDCTSSVVYLPFVGRFREVYMTSYLVGEGLGGVVPSLVALAQGLNEPECVNETVTHRNKGVNDSADSEERLVTVLYVGATNFDPEVFFGVLLLLVVLSYVAFVLLDNCRSFEAEWQDDFQQQVTRHHQVLSAAPDAMHLNPLPAAKEEDMRKQCPKASLSQNNAEVCFKSTNAKPRHYVVLLAIQTWASLLTFGFLPAIQSYSCLPYGPRALHLSVTLCGVAYPVACALAMFVALRRLRHIWAQMLLGTLGACYIALTATTSPSPPLVDTDVGAFLVVRAQLQLVKNNKYSMERR</sequence>
<dbReference type="Proteomes" id="UP000821866">
    <property type="component" value="Chromosome 4"/>
</dbReference>
<reference evidence="10" key="1">
    <citation type="journal article" date="2020" name="Cell">
        <title>Large-Scale Comparative Analyses of Tick Genomes Elucidate Their Genetic Diversity and Vector Capacities.</title>
        <authorList>
            <consortium name="Tick Genome and Microbiome Consortium (TIGMIC)"/>
            <person name="Jia N."/>
            <person name="Wang J."/>
            <person name="Shi W."/>
            <person name="Du L."/>
            <person name="Sun Y."/>
            <person name="Zhan W."/>
            <person name="Jiang J.F."/>
            <person name="Wang Q."/>
            <person name="Zhang B."/>
            <person name="Ji P."/>
            <person name="Bell-Sakyi L."/>
            <person name="Cui X.M."/>
            <person name="Yuan T.T."/>
            <person name="Jiang B.G."/>
            <person name="Yang W.F."/>
            <person name="Lam T.T."/>
            <person name="Chang Q.C."/>
            <person name="Ding S.J."/>
            <person name="Wang X.J."/>
            <person name="Zhu J.G."/>
            <person name="Ruan X.D."/>
            <person name="Zhao L."/>
            <person name="Wei J.T."/>
            <person name="Ye R.Z."/>
            <person name="Que T.C."/>
            <person name="Du C.H."/>
            <person name="Zhou Y.H."/>
            <person name="Cheng J.X."/>
            <person name="Dai P.F."/>
            <person name="Guo W.B."/>
            <person name="Han X.H."/>
            <person name="Huang E.J."/>
            <person name="Li L.F."/>
            <person name="Wei W."/>
            <person name="Gao Y.C."/>
            <person name="Liu J.Z."/>
            <person name="Shao H.Z."/>
            <person name="Wang X."/>
            <person name="Wang C.C."/>
            <person name="Yang T.C."/>
            <person name="Huo Q.B."/>
            <person name="Li W."/>
            <person name="Chen H.Y."/>
            <person name="Chen S.E."/>
            <person name="Zhou L.G."/>
            <person name="Ni X.B."/>
            <person name="Tian J.H."/>
            <person name="Sheng Y."/>
            <person name="Liu T."/>
            <person name="Pan Y.S."/>
            <person name="Xia L.Y."/>
            <person name="Li J."/>
            <person name="Zhao F."/>
            <person name="Cao W.C."/>
        </authorList>
    </citation>
    <scope>NUCLEOTIDE SEQUENCE</scope>
    <source>
        <strain evidence="10">Rmic-2018</strain>
    </source>
</reference>
<evidence type="ECO:0000256" key="4">
    <source>
        <dbReference type="ARBA" id="ARBA00022448"/>
    </source>
</evidence>
<feature type="transmembrane region" description="Helical" evidence="9">
    <location>
        <begin position="309"/>
        <end position="330"/>
    </location>
</feature>
<protein>
    <recommendedName>
        <fullName evidence="9">Riboflavin transporter</fullName>
    </recommendedName>
</protein>
<keyword evidence="7 9" id="KW-1133">Transmembrane helix</keyword>
<evidence type="ECO:0000313" key="11">
    <source>
        <dbReference type="Proteomes" id="UP000821866"/>
    </source>
</evidence>
<comment type="catalytic activity">
    <reaction evidence="1 9">
        <text>riboflavin(in) = riboflavin(out)</text>
        <dbReference type="Rhea" id="RHEA:35015"/>
        <dbReference type="ChEBI" id="CHEBI:57986"/>
    </reaction>
</comment>
<evidence type="ECO:0000256" key="5">
    <source>
        <dbReference type="ARBA" id="ARBA00022475"/>
    </source>
</evidence>
<evidence type="ECO:0000313" key="10">
    <source>
        <dbReference type="EMBL" id="KAH8027530.1"/>
    </source>
</evidence>
<dbReference type="VEuPathDB" id="VectorBase:LOC119168605"/>
<accession>A0A9J6DZZ0</accession>
<keyword evidence="4 9" id="KW-0813">Transport</keyword>
<evidence type="ECO:0000256" key="3">
    <source>
        <dbReference type="ARBA" id="ARBA00006366"/>
    </source>
</evidence>
<comment type="caution">
    <text evidence="10">The sequence shown here is derived from an EMBL/GenBank/DDBJ whole genome shotgun (WGS) entry which is preliminary data.</text>
</comment>
<comment type="similarity">
    <text evidence="3 9">Belongs to the riboflavin transporter family.</text>
</comment>
<dbReference type="InterPro" id="IPR009357">
    <property type="entry name" value="Riboflavin_transptr"/>
</dbReference>
<keyword evidence="5 9" id="KW-1003">Cell membrane</keyword>